<accession>A0A5B9Y3J0</accession>
<dbReference type="KEGG" id="schi:SCHIN_v1c00410"/>
<evidence type="ECO:0000313" key="1">
    <source>
        <dbReference type="EMBL" id="QEH61239.1"/>
    </source>
</evidence>
<name>A0A5B9Y3J0_9MOLU</name>
<dbReference type="AlphaFoldDB" id="A0A5B9Y3J0"/>
<gene>
    <name evidence="1" type="ORF">SCHIN_v1c00410</name>
</gene>
<sequence>MEIYVDDWKTAQEVLSSIYFSPFKVQNKNLTNGDFTVEKHTRKKIVLKPIIKNRKIKKLIFIKVSKINLVLKKFYKLKCNVITNSLFFKYSLLSRKEIIDRVFEKSSGLYMCYEFKDNNLKEAFKLHLLKNYNTFKNFHKNYFKVFESSLLFENRSIEKKINSKKSVNILLPGYFPNKKNITTLIQFLESNSIKYKIFEFSMTDYLKEIYKDNYDIKYKIFKPITNDYYTFCKIFISMVRGMTNRKKLINFLNRQYYLQENNRESVLKYINSNTNILVYGNLRHIYLTNSSINTFFYIDENDFYRFKDNWWQ</sequence>
<proteinExistence type="predicted"/>
<protein>
    <submittedName>
        <fullName evidence="1">Uncharacterized protein</fullName>
    </submittedName>
</protein>
<evidence type="ECO:0000313" key="2">
    <source>
        <dbReference type="Proteomes" id="UP000323144"/>
    </source>
</evidence>
<organism evidence="1 2">
    <name type="scientific">Spiroplasma chinense</name>
    <dbReference type="NCBI Taxonomy" id="216932"/>
    <lineage>
        <taxon>Bacteria</taxon>
        <taxon>Bacillati</taxon>
        <taxon>Mycoplasmatota</taxon>
        <taxon>Mollicutes</taxon>
        <taxon>Entomoplasmatales</taxon>
        <taxon>Spiroplasmataceae</taxon>
        <taxon>Spiroplasma</taxon>
    </lineage>
</organism>
<dbReference type="EMBL" id="CP043026">
    <property type="protein sequence ID" value="QEH61239.1"/>
    <property type="molecule type" value="Genomic_DNA"/>
</dbReference>
<dbReference type="Proteomes" id="UP000323144">
    <property type="component" value="Chromosome"/>
</dbReference>
<keyword evidence="2" id="KW-1185">Reference proteome</keyword>
<reference evidence="1 2" key="1">
    <citation type="submission" date="2019-08" db="EMBL/GenBank/DDBJ databases">
        <title>Complete genome sequence of Spiroplasma chinense CCH (DSM 19755).</title>
        <authorList>
            <person name="Shen H.-Y."/>
            <person name="Lin Y.-C."/>
            <person name="Chou L."/>
            <person name="Kuo C.-H."/>
        </authorList>
    </citation>
    <scope>NUCLEOTIDE SEQUENCE [LARGE SCALE GENOMIC DNA]</scope>
    <source>
        <strain evidence="1 2">CCH</strain>
    </source>
</reference>